<dbReference type="Proteomes" id="UP000009311">
    <property type="component" value="Unassembled WGS sequence"/>
</dbReference>
<dbReference type="PATRIC" id="fig|1423790.3.peg.1820"/>
<dbReference type="RefSeq" id="WP_009559342.1">
    <property type="nucleotide sequence ID" value="NZ_AYZN01000009.1"/>
</dbReference>
<gene>
    <name evidence="1" type="ORF">BN53_01525</name>
</gene>
<keyword evidence="2" id="KW-1185">Reference proteome</keyword>
<reference evidence="1 2" key="1">
    <citation type="submission" date="2012-06" db="EMBL/GenBank/DDBJ databases">
        <title>Draft Genome Sequence of Lactobacillus pasteurii CRBIP 24.76T.</title>
        <authorList>
            <person name="Cousin S."/>
            <person name="Bouchier C."/>
            <person name="Loux V."/>
            <person name="Ma L."/>
            <person name="Creno S."/>
            <person name="Bizet C."/>
            <person name="Clermont D."/>
        </authorList>
    </citation>
    <scope>NUCLEOTIDE SEQUENCE [LARGE SCALE GENOMIC DNA]</scope>
    <source>
        <strain evidence="2">CRBIP 24.76T</strain>
    </source>
</reference>
<proteinExistence type="predicted"/>
<name>I7LAK7_9LACO</name>
<comment type="caution">
    <text evidence="1">The sequence shown here is derived from an EMBL/GenBank/DDBJ whole genome shotgun (WGS) entry which is preliminary data.</text>
</comment>
<protein>
    <submittedName>
        <fullName evidence="1">Uncharacterized protein</fullName>
    </submittedName>
</protein>
<dbReference type="EMBL" id="CAKD01000012">
    <property type="protein sequence ID" value="CCI84786.1"/>
    <property type="molecule type" value="Genomic_DNA"/>
</dbReference>
<organism evidence="1 2">
    <name type="scientific">Lactobacillus pasteurii DSM 23907 = CRBIP 24.76</name>
    <dbReference type="NCBI Taxonomy" id="1423790"/>
    <lineage>
        <taxon>Bacteria</taxon>
        <taxon>Bacillati</taxon>
        <taxon>Bacillota</taxon>
        <taxon>Bacilli</taxon>
        <taxon>Lactobacillales</taxon>
        <taxon>Lactobacillaceae</taxon>
        <taxon>Lactobacillus</taxon>
    </lineage>
</organism>
<dbReference type="OrthoDB" id="2329166at2"/>
<sequence length="150" mass="17235">MANIAEAKGRIYVDDAVYENHHKVFDLLWDELNAGRLDEYGIYVMSKSESEAEFEGAGRWEMQNTIYDVLNSKKDALKQVKKILHEAGGTLTFEYDEYEPGNEILRSVELGFLVREDGSWEITNETVNDYSYDDEIIEELGFTPADEGDF</sequence>
<dbReference type="AlphaFoldDB" id="I7LAK7"/>
<evidence type="ECO:0000313" key="2">
    <source>
        <dbReference type="Proteomes" id="UP000009311"/>
    </source>
</evidence>
<evidence type="ECO:0000313" key="1">
    <source>
        <dbReference type="EMBL" id="CCI84786.1"/>
    </source>
</evidence>
<accession>I7LAK7</accession>